<dbReference type="EMBL" id="JALJRB010000040">
    <property type="protein sequence ID" value="MCJ8503026.1"/>
    <property type="molecule type" value="Genomic_DNA"/>
</dbReference>
<comment type="caution">
    <text evidence="3">The sequence shown here is derived from an EMBL/GenBank/DDBJ whole genome shotgun (WGS) entry which is preliminary data.</text>
</comment>
<feature type="transmembrane region" description="Helical" evidence="1">
    <location>
        <begin position="196"/>
        <end position="216"/>
    </location>
</feature>
<keyword evidence="1" id="KW-0472">Membrane</keyword>
<dbReference type="InterPro" id="IPR002656">
    <property type="entry name" value="Acyl_transf_3_dom"/>
</dbReference>
<feature type="transmembrane region" description="Helical" evidence="1">
    <location>
        <begin position="354"/>
        <end position="377"/>
    </location>
</feature>
<reference evidence="3" key="1">
    <citation type="submission" date="2022-04" db="EMBL/GenBank/DDBJ databases">
        <title>Desulfatitalea alkaliphila sp. nov., a novel anaerobic sulfate-reducing bacterium isolated from terrestrial mud volcano, Taman Peninsula, Russia.</title>
        <authorList>
            <person name="Khomyakova M.A."/>
            <person name="Merkel A.Y."/>
            <person name="Slobodkin A.I."/>
        </authorList>
    </citation>
    <scope>NUCLEOTIDE SEQUENCE</scope>
    <source>
        <strain evidence="3">M08but</strain>
    </source>
</reference>
<keyword evidence="3" id="KW-0808">Transferase</keyword>
<feature type="transmembrane region" description="Helical" evidence="1">
    <location>
        <begin position="63"/>
        <end position="87"/>
    </location>
</feature>
<dbReference type="PANTHER" id="PTHR36927">
    <property type="entry name" value="BLR4337 PROTEIN"/>
    <property type="match status" value="1"/>
</dbReference>
<evidence type="ECO:0000256" key="1">
    <source>
        <dbReference type="SAM" id="Phobius"/>
    </source>
</evidence>
<keyword evidence="4" id="KW-1185">Reference proteome</keyword>
<dbReference type="RefSeq" id="WP_246914724.1">
    <property type="nucleotide sequence ID" value="NZ_JALJRB010000040.1"/>
</dbReference>
<keyword evidence="1" id="KW-0812">Transmembrane</keyword>
<dbReference type="Pfam" id="PF01757">
    <property type="entry name" value="Acyl_transf_3"/>
    <property type="match status" value="1"/>
</dbReference>
<proteinExistence type="predicted"/>
<evidence type="ECO:0000313" key="3">
    <source>
        <dbReference type="EMBL" id="MCJ8503026.1"/>
    </source>
</evidence>
<name>A0AA41UMU6_9BACT</name>
<dbReference type="GO" id="GO:0016747">
    <property type="term" value="F:acyltransferase activity, transferring groups other than amino-acyl groups"/>
    <property type="evidence" value="ECO:0007669"/>
    <property type="project" value="InterPro"/>
</dbReference>
<sequence length="386" mass="43817">MDTKPPEKMLSEEKAEVTSKNRILAIDRLRSIAILFVALHHSIIPYCKRGIPWWYVQDTKGVIWFDIIILLNDTFMMPILFFVSGYLLSFSWHRQPRPFLVAKAKRLLLPLFVGVGVLGPIIAYVHAIGGEDGPMSYLHFWIFEYLARQLEHFHYWFLGVLFLFMAFARLGRSWLVSQAENCQFFQHLGCMRLSWLYLYMLLLGFLSLLISVLYPFEGWINLSGLFVCQPSRIPFYGGFFLLGLFVAKSPWDPSKASSLPVLHLIIPVAVLLSISLVAIRAPGVLPGNVQFFLSALLYPAVGASWFLILVRVAQALDRLPHRFRISRASYGIYLLHLPILVVLQYLVINQPIDPAIKAFSLGILAVVASYMLTHLLLRLPGVGGVL</sequence>
<keyword evidence="1" id="KW-1133">Transmembrane helix</keyword>
<feature type="domain" description="Acyltransferase 3" evidence="2">
    <location>
        <begin position="24"/>
        <end position="373"/>
    </location>
</feature>
<protein>
    <submittedName>
        <fullName evidence="3">Acyltransferase</fullName>
    </submittedName>
</protein>
<dbReference type="Proteomes" id="UP001165427">
    <property type="component" value="Unassembled WGS sequence"/>
</dbReference>
<gene>
    <name evidence="3" type="ORF">MRX98_20795</name>
</gene>
<evidence type="ECO:0000313" key="4">
    <source>
        <dbReference type="Proteomes" id="UP001165427"/>
    </source>
</evidence>
<feature type="transmembrane region" description="Helical" evidence="1">
    <location>
        <begin position="32"/>
        <end position="51"/>
    </location>
</feature>
<feature type="transmembrane region" description="Helical" evidence="1">
    <location>
        <begin position="222"/>
        <end position="247"/>
    </location>
</feature>
<keyword evidence="3" id="KW-0012">Acyltransferase</keyword>
<dbReference type="InterPro" id="IPR050623">
    <property type="entry name" value="Glucan_succinyl_AcylTrfase"/>
</dbReference>
<accession>A0AA41UMU6</accession>
<dbReference type="AlphaFoldDB" id="A0AA41UMU6"/>
<evidence type="ECO:0000259" key="2">
    <source>
        <dbReference type="Pfam" id="PF01757"/>
    </source>
</evidence>
<organism evidence="3 4">
    <name type="scientific">Desulfatitalea alkaliphila</name>
    <dbReference type="NCBI Taxonomy" id="2929485"/>
    <lineage>
        <taxon>Bacteria</taxon>
        <taxon>Pseudomonadati</taxon>
        <taxon>Thermodesulfobacteriota</taxon>
        <taxon>Desulfobacteria</taxon>
        <taxon>Desulfobacterales</taxon>
        <taxon>Desulfosarcinaceae</taxon>
        <taxon>Desulfatitalea</taxon>
    </lineage>
</organism>
<feature type="transmembrane region" description="Helical" evidence="1">
    <location>
        <begin position="291"/>
        <end position="310"/>
    </location>
</feature>
<feature type="transmembrane region" description="Helical" evidence="1">
    <location>
        <begin position="153"/>
        <end position="175"/>
    </location>
</feature>
<feature type="transmembrane region" description="Helical" evidence="1">
    <location>
        <begin position="259"/>
        <end position="279"/>
    </location>
</feature>
<feature type="transmembrane region" description="Helical" evidence="1">
    <location>
        <begin position="330"/>
        <end position="348"/>
    </location>
</feature>
<feature type="transmembrane region" description="Helical" evidence="1">
    <location>
        <begin position="107"/>
        <end position="128"/>
    </location>
</feature>